<dbReference type="WBParaSite" id="nRc.2.0.1.t25380-RA">
    <property type="protein sequence ID" value="nRc.2.0.1.t25380-RA"/>
    <property type="gene ID" value="nRc.2.0.1.g25380"/>
</dbReference>
<protein>
    <submittedName>
        <fullName evidence="3">Uncharacterized protein</fullName>
    </submittedName>
</protein>
<dbReference type="Proteomes" id="UP000887565">
    <property type="component" value="Unplaced"/>
</dbReference>
<dbReference type="AlphaFoldDB" id="A0A915JFR6"/>
<feature type="region of interest" description="Disordered" evidence="1">
    <location>
        <begin position="1"/>
        <end position="31"/>
    </location>
</feature>
<sequence length="91" mass="10262">MHYQMDQLASATPHITNHTDQLASATPRIIDTTPQAKTRGKTTGLLTARRHLYLDDQPQPTCCIKPQQDKDEDALFRWTAVSCAEEFHPVS</sequence>
<reference evidence="3" key="1">
    <citation type="submission" date="2022-11" db="UniProtKB">
        <authorList>
            <consortium name="WormBaseParasite"/>
        </authorList>
    </citation>
    <scope>IDENTIFICATION</scope>
</reference>
<feature type="compositionally biased region" description="Polar residues" evidence="1">
    <location>
        <begin position="7"/>
        <end position="24"/>
    </location>
</feature>
<evidence type="ECO:0000256" key="1">
    <source>
        <dbReference type="SAM" id="MobiDB-lite"/>
    </source>
</evidence>
<organism evidence="2 3">
    <name type="scientific">Romanomermis culicivorax</name>
    <name type="common">Nematode worm</name>
    <dbReference type="NCBI Taxonomy" id="13658"/>
    <lineage>
        <taxon>Eukaryota</taxon>
        <taxon>Metazoa</taxon>
        <taxon>Ecdysozoa</taxon>
        <taxon>Nematoda</taxon>
        <taxon>Enoplea</taxon>
        <taxon>Dorylaimia</taxon>
        <taxon>Mermithida</taxon>
        <taxon>Mermithoidea</taxon>
        <taxon>Mermithidae</taxon>
        <taxon>Romanomermis</taxon>
    </lineage>
</organism>
<proteinExistence type="predicted"/>
<evidence type="ECO:0000313" key="2">
    <source>
        <dbReference type="Proteomes" id="UP000887565"/>
    </source>
</evidence>
<keyword evidence="2" id="KW-1185">Reference proteome</keyword>
<evidence type="ECO:0000313" key="3">
    <source>
        <dbReference type="WBParaSite" id="nRc.2.0.1.t25380-RA"/>
    </source>
</evidence>
<accession>A0A915JFR6</accession>
<name>A0A915JFR6_ROMCU</name>